<gene>
    <name evidence="5" type="ORF">PSSU_1378</name>
</gene>
<keyword evidence="1" id="KW-0547">Nucleotide-binding</keyword>
<protein>
    <submittedName>
        <fullName evidence="5">Recombination factor protein RarA</fullName>
    </submittedName>
</protein>
<dbReference type="InterPro" id="IPR021886">
    <property type="entry name" value="MgsA_C"/>
</dbReference>
<dbReference type="Proteomes" id="UP000216454">
    <property type="component" value="Unassembled WGS sequence"/>
</dbReference>
<dbReference type="Gene3D" id="3.40.50.300">
    <property type="entry name" value="P-loop containing nucleotide triphosphate hydrolases"/>
    <property type="match status" value="1"/>
</dbReference>
<feature type="region of interest" description="Disordered" evidence="3">
    <location>
        <begin position="467"/>
        <end position="522"/>
    </location>
</feature>
<dbReference type="SUPFAM" id="SSF52540">
    <property type="entry name" value="P-loop containing nucleoside triphosphate hydrolases"/>
    <property type="match status" value="1"/>
</dbReference>
<organism evidence="5 6">
    <name type="scientific">Pseudoscardovia suis</name>
    <dbReference type="NCBI Taxonomy" id="987063"/>
    <lineage>
        <taxon>Bacteria</taxon>
        <taxon>Bacillati</taxon>
        <taxon>Actinomycetota</taxon>
        <taxon>Actinomycetes</taxon>
        <taxon>Bifidobacteriales</taxon>
        <taxon>Bifidobacteriaceae</taxon>
        <taxon>Pseudoscardovia</taxon>
    </lineage>
</organism>
<dbReference type="InterPro" id="IPR008921">
    <property type="entry name" value="DNA_pol3_clamp-load_cplx_C"/>
</dbReference>
<sequence length="522" mass="55960">MSFYSDQAQEHLEPLAERMRPRRLEDVMGQEEVTAPGSPLRLMAQRTTSSTIAIPGAALLYGPPGTGKTTLSQLVAQDSGRHLMKLSAVNLHTDDLVATLATISRLRRRHEECILFIDEVHRMPRDQQDILLPVIEKRMMDFIAATTEPPSSCLAPALLSRCVIVHLHKLSFENLEEILDRACVDERGLKGAVRLDPEARKLIIVSSGGDARRALTTLEAAASRAIATVSDGQVSILKPDDVRAVVSDMASYSLEDQNNMASAFIKSMRGSDPDATIYWATRMLDAGEDPRFLARRVVITAAKDVGMADPAALRTAMSAWEAVERLGMPDARTPLLEAAVYVAVAPKSDSMFEAAKAASDDIRINGMRGDVPMYLRTPMDDEQQKEGEGAGYLNPHDFGGFVQQSYMPEGVGRRVYYKPKDSGTEHQLIAWVDSLRKFNDGTPAVDATGGAAADAAATATAGEAAAAGTAADGGAPTGEARPAASAQDAAVSQQSADTANTGTPRARHAEPDNVSDHVEEAA</sequence>
<dbReference type="GO" id="GO:0017116">
    <property type="term" value="F:single-stranded DNA helicase activity"/>
    <property type="evidence" value="ECO:0007669"/>
    <property type="project" value="TreeGrafter"/>
</dbReference>
<evidence type="ECO:0000256" key="3">
    <source>
        <dbReference type="SAM" id="MobiDB-lite"/>
    </source>
</evidence>
<keyword evidence="6" id="KW-1185">Reference proteome</keyword>
<dbReference type="Pfam" id="PF12002">
    <property type="entry name" value="MgsA_C"/>
    <property type="match status" value="1"/>
</dbReference>
<dbReference type="CDD" id="cd18139">
    <property type="entry name" value="HLD_clamp_RarA"/>
    <property type="match status" value="1"/>
</dbReference>
<evidence type="ECO:0000256" key="2">
    <source>
        <dbReference type="ARBA" id="ARBA00022840"/>
    </source>
</evidence>
<dbReference type="GO" id="GO:0009378">
    <property type="term" value="F:four-way junction helicase activity"/>
    <property type="evidence" value="ECO:0007669"/>
    <property type="project" value="InterPro"/>
</dbReference>
<dbReference type="InterPro" id="IPR032423">
    <property type="entry name" value="AAA_assoc_2"/>
</dbReference>
<dbReference type="OrthoDB" id="9778364at2"/>
<feature type="region of interest" description="Disordered" evidence="3">
    <location>
        <begin position="1"/>
        <end position="20"/>
    </location>
</feature>
<dbReference type="PANTHER" id="PTHR13779">
    <property type="entry name" value="WERNER HELICASE-INTERACTING PROTEIN 1 FAMILY MEMBER"/>
    <property type="match status" value="1"/>
</dbReference>
<dbReference type="Gene3D" id="1.20.272.10">
    <property type="match status" value="1"/>
</dbReference>
<dbReference type="PANTHER" id="PTHR13779:SF7">
    <property type="entry name" value="ATPASE WRNIP1"/>
    <property type="match status" value="1"/>
</dbReference>
<dbReference type="Gene3D" id="1.10.8.60">
    <property type="match status" value="1"/>
</dbReference>
<feature type="compositionally biased region" description="Basic and acidic residues" evidence="3">
    <location>
        <begin position="507"/>
        <end position="522"/>
    </location>
</feature>
<dbReference type="GO" id="GO:0000731">
    <property type="term" value="P:DNA synthesis involved in DNA repair"/>
    <property type="evidence" value="ECO:0007669"/>
    <property type="project" value="TreeGrafter"/>
</dbReference>
<dbReference type="GO" id="GO:0005524">
    <property type="term" value="F:ATP binding"/>
    <property type="evidence" value="ECO:0007669"/>
    <property type="project" value="UniProtKB-KW"/>
</dbReference>
<dbReference type="FunFam" id="1.20.272.10:FF:000001">
    <property type="entry name" value="Putative AAA family ATPase"/>
    <property type="match status" value="1"/>
</dbReference>
<dbReference type="GO" id="GO:0008047">
    <property type="term" value="F:enzyme activator activity"/>
    <property type="evidence" value="ECO:0007669"/>
    <property type="project" value="TreeGrafter"/>
</dbReference>
<reference evidence="5 6" key="1">
    <citation type="journal article" date="2017" name="BMC Genomics">
        <title>Comparative genomic and phylogenomic analyses of the Bifidobacteriaceae family.</title>
        <authorList>
            <person name="Lugli G.A."/>
            <person name="Milani C."/>
            <person name="Turroni F."/>
            <person name="Duranti S."/>
            <person name="Mancabelli L."/>
            <person name="Mangifesta M."/>
            <person name="Ferrario C."/>
            <person name="Modesto M."/>
            <person name="Mattarelli P."/>
            <person name="Jiri K."/>
            <person name="van Sinderen D."/>
            <person name="Ventura M."/>
        </authorList>
    </citation>
    <scope>NUCLEOTIDE SEQUENCE [LARGE SCALE GENOMIC DNA]</scope>
    <source>
        <strain evidence="5 6">DSM 24744</strain>
    </source>
</reference>
<dbReference type="InterPro" id="IPR027417">
    <property type="entry name" value="P-loop_NTPase"/>
</dbReference>
<comment type="caution">
    <text evidence="5">The sequence shown here is derived from an EMBL/GenBank/DDBJ whole genome shotgun (WGS) entry which is preliminary data.</text>
</comment>
<feature type="compositionally biased region" description="Low complexity" evidence="3">
    <location>
        <begin position="467"/>
        <end position="499"/>
    </location>
</feature>
<dbReference type="GO" id="GO:0006310">
    <property type="term" value="P:DNA recombination"/>
    <property type="evidence" value="ECO:0007669"/>
    <property type="project" value="InterPro"/>
</dbReference>
<dbReference type="AlphaFoldDB" id="A0A261ERS3"/>
<keyword evidence="2" id="KW-0067">ATP-binding</keyword>
<feature type="domain" description="AAA+ ATPase" evidence="4">
    <location>
        <begin position="54"/>
        <end position="170"/>
    </location>
</feature>
<evidence type="ECO:0000313" key="6">
    <source>
        <dbReference type="Proteomes" id="UP000216454"/>
    </source>
</evidence>
<dbReference type="Pfam" id="PF05496">
    <property type="entry name" value="RuvB_N"/>
    <property type="match status" value="1"/>
</dbReference>
<dbReference type="InterPro" id="IPR051314">
    <property type="entry name" value="AAA_ATPase_RarA/MGS1/WRNIP1"/>
</dbReference>
<dbReference type="Gene3D" id="1.10.3710.10">
    <property type="entry name" value="DNA polymerase III clamp loader subunits, C-terminal domain"/>
    <property type="match status" value="1"/>
</dbReference>
<dbReference type="InterPro" id="IPR008824">
    <property type="entry name" value="RuvB-like_N"/>
</dbReference>
<feature type="compositionally biased region" description="Basic and acidic residues" evidence="3">
    <location>
        <begin position="8"/>
        <end position="20"/>
    </location>
</feature>
<accession>A0A261ERS3</accession>
<dbReference type="SUPFAM" id="SSF48019">
    <property type="entry name" value="post-AAA+ oligomerization domain-like"/>
    <property type="match status" value="1"/>
</dbReference>
<dbReference type="RefSeq" id="WP_094691688.1">
    <property type="nucleotide sequence ID" value="NZ_MWWQ01000014.1"/>
</dbReference>
<evidence type="ECO:0000259" key="4">
    <source>
        <dbReference type="SMART" id="SM00382"/>
    </source>
</evidence>
<dbReference type="InterPro" id="IPR003593">
    <property type="entry name" value="AAA+_ATPase"/>
</dbReference>
<dbReference type="Pfam" id="PF16193">
    <property type="entry name" value="AAA_assoc_2"/>
    <property type="match status" value="1"/>
</dbReference>
<dbReference type="GO" id="GO:0006261">
    <property type="term" value="P:DNA-templated DNA replication"/>
    <property type="evidence" value="ECO:0007669"/>
    <property type="project" value="TreeGrafter"/>
</dbReference>
<evidence type="ECO:0000256" key="1">
    <source>
        <dbReference type="ARBA" id="ARBA00022741"/>
    </source>
</evidence>
<dbReference type="CDD" id="cd00009">
    <property type="entry name" value="AAA"/>
    <property type="match status" value="1"/>
</dbReference>
<dbReference type="EMBL" id="MWWQ01000014">
    <property type="protein sequence ID" value="OZG49554.1"/>
    <property type="molecule type" value="Genomic_DNA"/>
</dbReference>
<proteinExistence type="predicted"/>
<dbReference type="GO" id="GO:0003677">
    <property type="term" value="F:DNA binding"/>
    <property type="evidence" value="ECO:0007669"/>
    <property type="project" value="InterPro"/>
</dbReference>
<evidence type="ECO:0000313" key="5">
    <source>
        <dbReference type="EMBL" id="OZG49554.1"/>
    </source>
</evidence>
<dbReference type="SMART" id="SM00382">
    <property type="entry name" value="AAA"/>
    <property type="match status" value="1"/>
</dbReference>
<name>A0A261ERS3_9BIFI</name>